<dbReference type="GeneID" id="8919458"/>
<accession>D4N246</accession>
<protein>
    <submittedName>
        <fullName evidence="1">ORF9</fullName>
    </submittedName>
</protein>
<dbReference type="KEGG" id="vg:8919458"/>
<proteinExistence type="predicted"/>
<keyword evidence="2" id="KW-1185">Reference proteome</keyword>
<organism evidence="1 2">
    <name type="scientific">Lymantria xylina multiple nucleopolyhedrovirus</name>
    <dbReference type="NCBI Taxonomy" id="2847840"/>
    <lineage>
        <taxon>Viruses</taxon>
        <taxon>Viruses incertae sedis</taxon>
        <taxon>Naldaviricetes</taxon>
        <taxon>Lefavirales</taxon>
        <taxon>Baculoviridae</taxon>
        <taxon>Alphabaculovirus</taxon>
        <taxon>Alphabaculovirus lyxylinae</taxon>
        <taxon>Lymantria xylina nucleopolyhedrovirus</taxon>
    </lineage>
</organism>
<dbReference type="OrthoDB" id="38535at10239"/>
<name>D4N246_9ABAC</name>
<sequence length="285" mass="33942">MERSIKKEFIKNLIIDFVFQRYVQINKQVEKEFIEFVRQKREEFSLMDTPTCYDATQTLYKTLCCFFKAEEIEIERKRQVALQKKREYMKKQNMLRQQQTKQLQNEVLKKKQKIHEQGNSLAMQHQQQIDREVKALNDFADLWNEDMEQFADLELTNEHLATLDSVETMESNLQNKISQNEVLENEVNQEEIPIVQEEVPVVQEKVPVVQEKVPIVQEEVLVVVQEEVPVVQEEVLKNKVMQNQVLDAPPLLEILENKLKDKEACDEPNNKKMRLEFYCNRLLNE</sequence>
<dbReference type="Proteomes" id="UP000203822">
    <property type="component" value="Segment"/>
</dbReference>
<reference evidence="1 2" key="1">
    <citation type="journal article" date="2010" name="BMC Genomics">
        <title>Genomic sequencing and analyses of Lymantria xylina multiple nucleopolyhedrovirus.</title>
        <authorList>
            <person name="Nai Y.S."/>
            <person name="Wu C.Y."/>
            <person name="Wang T.C."/>
            <person name="Chen Y.R."/>
            <person name="Lau W.H."/>
            <person name="Lo C.F."/>
            <person name="Tsai M.F."/>
            <person name="Wang C.H."/>
        </authorList>
    </citation>
    <scope>NUCLEOTIDE SEQUENCE [LARGE SCALE GENOMIC DNA]</scope>
    <source>
        <strain evidence="1">LyxyMNPV-5</strain>
    </source>
</reference>
<evidence type="ECO:0000313" key="1">
    <source>
        <dbReference type="EMBL" id="ADD73718.1"/>
    </source>
</evidence>
<dbReference type="RefSeq" id="YP_003517749.1">
    <property type="nucleotide sequence ID" value="NC_013953.1"/>
</dbReference>
<evidence type="ECO:0000313" key="2">
    <source>
        <dbReference type="Proteomes" id="UP000203822"/>
    </source>
</evidence>
<dbReference type="EMBL" id="GQ202541">
    <property type="protein sequence ID" value="ADD73718.1"/>
    <property type="molecule type" value="Genomic_DNA"/>
</dbReference>